<feature type="transmembrane region" description="Helical" evidence="1">
    <location>
        <begin position="58"/>
        <end position="75"/>
    </location>
</feature>
<sequence>MKYFLAYLWITVFVELIGFSLLKSGNAWVYNIYTFFEFNLIGLIYLKLSQEKSTRNVVKLTFIIFNIIYFASFYYKDLQSYTVIIGSFIASVIFMLYLKEFLNSNKLLNYGKTLSFWVTVGLLVYYLGTIPFQTVLKDLLVRDLFNIQILLTFFAHCCFIIGLIWSQKETK</sequence>
<dbReference type="STRING" id="1850246.LPB138_12360"/>
<dbReference type="AlphaFoldDB" id="A0A1D8PA34"/>
<keyword evidence="3" id="KW-1185">Reference proteome</keyword>
<name>A0A1D8PA34_9FLAO</name>
<organism evidence="2 3">
    <name type="scientific">Urechidicola croceus</name>
    <dbReference type="NCBI Taxonomy" id="1850246"/>
    <lineage>
        <taxon>Bacteria</taxon>
        <taxon>Pseudomonadati</taxon>
        <taxon>Bacteroidota</taxon>
        <taxon>Flavobacteriia</taxon>
        <taxon>Flavobacteriales</taxon>
        <taxon>Flavobacteriaceae</taxon>
        <taxon>Urechidicola</taxon>
    </lineage>
</organism>
<accession>A0A1D8PA34</accession>
<reference evidence="2 3" key="1">
    <citation type="submission" date="2016-10" db="EMBL/GenBank/DDBJ databases">
        <title>Lutibacter sp. LPB0138, isolated from marine gastropod.</title>
        <authorList>
            <person name="Kim E."/>
            <person name="Yi H."/>
        </authorList>
    </citation>
    <scope>NUCLEOTIDE SEQUENCE [LARGE SCALE GENOMIC DNA]</scope>
    <source>
        <strain evidence="2 3">LPB0138</strain>
    </source>
</reference>
<feature type="transmembrane region" description="Helical" evidence="1">
    <location>
        <begin position="28"/>
        <end position="46"/>
    </location>
</feature>
<keyword evidence="1" id="KW-0812">Transmembrane</keyword>
<protein>
    <submittedName>
        <fullName evidence="2">Uncharacterized protein</fullName>
    </submittedName>
</protein>
<evidence type="ECO:0000313" key="3">
    <source>
        <dbReference type="Proteomes" id="UP000176050"/>
    </source>
</evidence>
<evidence type="ECO:0000256" key="1">
    <source>
        <dbReference type="SAM" id="Phobius"/>
    </source>
</evidence>
<gene>
    <name evidence="2" type="ORF">LPB138_12360</name>
</gene>
<keyword evidence="1" id="KW-1133">Transmembrane helix</keyword>
<proteinExistence type="predicted"/>
<feature type="transmembrane region" description="Helical" evidence="1">
    <location>
        <begin position="110"/>
        <end position="127"/>
    </location>
</feature>
<evidence type="ECO:0000313" key="2">
    <source>
        <dbReference type="EMBL" id="AOW21423.1"/>
    </source>
</evidence>
<dbReference type="KEGG" id="lul:LPB138_12360"/>
<dbReference type="EMBL" id="CP017478">
    <property type="protein sequence ID" value="AOW21423.1"/>
    <property type="molecule type" value="Genomic_DNA"/>
</dbReference>
<dbReference type="Proteomes" id="UP000176050">
    <property type="component" value="Chromosome"/>
</dbReference>
<feature type="transmembrane region" description="Helical" evidence="1">
    <location>
        <begin position="81"/>
        <end position="98"/>
    </location>
</feature>
<feature type="transmembrane region" description="Helical" evidence="1">
    <location>
        <begin position="5"/>
        <end position="22"/>
    </location>
</feature>
<feature type="transmembrane region" description="Helical" evidence="1">
    <location>
        <begin position="147"/>
        <end position="165"/>
    </location>
</feature>
<keyword evidence="1" id="KW-0472">Membrane</keyword>